<dbReference type="AlphaFoldDB" id="A0A4Y2V6C9"/>
<proteinExistence type="predicted"/>
<keyword evidence="2" id="KW-1185">Reference proteome</keyword>
<evidence type="ECO:0000313" key="2">
    <source>
        <dbReference type="Proteomes" id="UP000499080"/>
    </source>
</evidence>
<evidence type="ECO:0000313" key="1">
    <source>
        <dbReference type="EMBL" id="GBO20128.1"/>
    </source>
</evidence>
<name>A0A4Y2V6C9_ARAVE</name>
<reference evidence="1 2" key="1">
    <citation type="journal article" date="2019" name="Sci. Rep.">
        <title>Orb-weaving spider Araneus ventricosus genome elucidates the spidroin gene catalogue.</title>
        <authorList>
            <person name="Kono N."/>
            <person name="Nakamura H."/>
            <person name="Ohtoshi R."/>
            <person name="Moran D.A.P."/>
            <person name="Shinohara A."/>
            <person name="Yoshida Y."/>
            <person name="Fujiwara M."/>
            <person name="Mori M."/>
            <person name="Tomita M."/>
            <person name="Arakawa K."/>
        </authorList>
    </citation>
    <scope>NUCLEOTIDE SEQUENCE [LARGE SCALE GENOMIC DNA]</scope>
</reference>
<protein>
    <submittedName>
        <fullName evidence="1">Uncharacterized protein</fullName>
    </submittedName>
</protein>
<sequence length="89" mass="10371">MLRNRRSDAYIVVFFETSRNSDSRCTRFDDCDIDVHTHSEEHCLLITRIDDRKALSTSRSSVITDKCIIPVKIHQAETYAAKWIVVLTR</sequence>
<comment type="caution">
    <text evidence="1">The sequence shown here is derived from an EMBL/GenBank/DDBJ whole genome shotgun (WGS) entry which is preliminary data.</text>
</comment>
<dbReference type="Proteomes" id="UP000499080">
    <property type="component" value="Unassembled WGS sequence"/>
</dbReference>
<gene>
    <name evidence="1" type="ORF">AVEN_61772_1</name>
</gene>
<dbReference type="EMBL" id="BGPR01043524">
    <property type="protein sequence ID" value="GBO20128.1"/>
    <property type="molecule type" value="Genomic_DNA"/>
</dbReference>
<accession>A0A4Y2V6C9</accession>
<organism evidence="1 2">
    <name type="scientific">Araneus ventricosus</name>
    <name type="common">Orbweaver spider</name>
    <name type="synonym">Epeira ventricosa</name>
    <dbReference type="NCBI Taxonomy" id="182803"/>
    <lineage>
        <taxon>Eukaryota</taxon>
        <taxon>Metazoa</taxon>
        <taxon>Ecdysozoa</taxon>
        <taxon>Arthropoda</taxon>
        <taxon>Chelicerata</taxon>
        <taxon>Arachnida</taxon>
        <taxon>Araneae</taxon>
        <taxon>Araneomorphae</taxon>
        <taxon>Entelegynae</taxon>
        <taxon>Araneoidea</taxon>
        <taxon>Araneidae</taxon>
        <taxon>Araneus</taxon>
    </lineage>
</organism>